<reference evidence="2 3" key="1">
    <citation type="submission" date="2018-11" db="EMBL/GenBank/DDBJ databases">
        <title>Novel bacteria species description.</title>
        <authorList>
            <person name="Han J.-H."/>
        </authorList>
    </citation>
    <scope>NUCLEOTIDE SEQUENCE [LARGE SCALE GENOMIC DNA]</scope>
    <source>
        <strain evidence="2 3">KCTC23259</strain>
    </source>
</reference>
<dbReference type="EMBL" id="RJUF01000027">
    <property type="protein sequence ID" value="MCP9763390.1"/>
    <property type="molecule type" value="Genomic_DNA"/>
</dbReference>
<comment type="caution">
    <text evidence="2">The sequence shown here is derived from an EMBL/GenBank/DDBJ whole genome shotgun (WGS) entry which is preliminary data.</text>
</comment>
<organism evidence="2 3">
    <name type="scientific">Lacihabitans soyangensis</name>
    <dbReference type="NCBI Taxonomy" id="869394"/>
    <lineage>
        <taxon>Bacteria</taxon>
        <taxon>Pseudomonadati</taxon>
        <taxon>Bacteroidota</taxon>
        <taxon>Cytophagia</taxon>
        <taxon>Cytophagales</taxon>
        <taxon>Leadbetterellaceae</taxon>
        <taxon>Lacihabitans</taxon>
    </lineage>
</organism>
<name>A0AAE3KWS8_9BACT</name>
<keyword evidence="3" id="KW-1185">Reference proteome</keyword>
<evidence type="ECO:0000313" key="3">
    <source>
        <dbReference type="Proteomes" id="UP001204144"/>
    </source>
</evidence>
<dbReference type="PROSITE" id="PS51257">
    <property type="entry name" value="PROKAR_LIPOPROTEIN"/>
    <property type="match status" value="1"/>
</dbReference>
<evidence type="ECO:0008006" key="4">
    <source>
        <dbReference type="Google" id="ProtNLM"/>
    </source>
</evidence>
<feature type="chain" id="PRO_5042033290" description="Lipocalin-like domain-containing protein" evidence="1">
    <location>
        <begin position="19"/>
        <end position="159"/>
    </location>
</feature>
<evidence type="ECO:0000313" key="2">
    <source>
        <dbReference type="EMBL" id="MCP9763390.1"/>
    </source>
</evidence>
<dbReference type="AlphaFoldDB" id="A0AAE3KWS8"/>
<feature type="signal peptide" evidence="1">
    <location>
        <begin position="1"/>
        <end position="18"/>
    </location>
</feature>
<evidence type="ECO:0000256" key="1">
    <source>
        <dbReference type="SAM" id="SignalP"/>
    </source>
</evidence>
<protein>
    <recommendedName>
        <fullName evidence="4">Lipocalin-like domain-containing protein</fullName>
    </recommendedName>
</protein>
<keyword evidence="1" id="KW-0732">Signal</keyword>
<sequence>MKKLLVLFLGLILIVACKKDEVAVEKTTLEYLTGTTSKKWKVTEGMVKLGETSINLVANQPPCVTDNILVLNSNKTYELNEGASKCDPSKDPDLIIKANWTLVEEPKAITIDKFIFLGYVLENSKFVISSINDNQFIGQTDVMLNGKTYQANITFSVVN</sequence>
<proteinExistence type="predicted"/>
<accession>A0AAE3KWS8</accession>
<dbReference type="RefSeq" id="WP_255037172.1">
    <property type="nucleotide sequence ID" value="NZ_RJUF01000027.1"/>
</dbReference>
<dbReference type="Proteomes" id="UP001204144">
    <property type="component" value="Unassembled WGS sequence"/>
</dbReference>
<gene>
    <name evidence="2" type="ORF">EGI31_10505</name>
</gene>